<evidence type="ECO:0000313" key="5">
    <source>
        <dbReference type="Proteomes" id="UP000287865"/>
    </source>
</evidence>
<reference evidence="3 5" key="1">
    <citation type="journal article" date="2018" name="Front. Microbiol.">
        <title>Genome-Based Analysis Reveals the Taxonomy and Diversity of the Family Idiomarinaceae.</title>
        <authorList>
            <person name="Liu Y."/>
            <person name="Lai Q."/>
            <person name="Shao Z."/>
        </authorList>
    </citation>
    <scope>NUCLEOTIDE SEQUENCE [LARGE SCALE GENOMIC DNA]</scope>
    <source>
        <strain evidence="3 5">CF12-14</strain>
    </source>
</reference>
<dbReference type="EMBL" id="QLMD01000001">
    <property type="protein sequence ID" value="RAK01688.1"/>
    <property type="molecule type" value="Genomic_DNA"/>
</dbReference>
<dbReference type="EMBL" id="PIPK01000001">
    <property type="protein sequence ID" value="RUO28510.1"/>
    <property type="molecule type" value="Genomic_DNA"/>
</dbReference>
<feature type="transmembrane region" description="Helical" evidence="1">
    <location>
        <begin position="66"/>
        <end position="84"/>
    </location>
</feature>
<reference evidence="2 4" key="2">
    <citation type="submission" date="2018-06" db="EMBL/GenBank/DDBJ databases">
        <title>Genomic Encyclopedia of Type Strains, Phase III (KMG-III): the genomes of soil and plant-associated and newly described type strains.</title>
        <authorList>
            <person name="Whitman W."/>
        </authorList>
    </citation>
    <scope>NUCLEOTIDE SEQUENCE [LARGE SCALE GENOMIC DNA]</scope>
    <source>
        <strain evidence="2 4">CGMCC 1.15366</strain>
    </source>
</reference>
<dbReference type="AlphaFoldDB" id="A0A327X691"/>
<evidence type="ECO:0000256" key="1">
    <source>
        <dbReference type="SAM" id="Phobius"/>
    </source>
</evidence>
<accession>A0A327X691</accession>
<organism evidence="2 4">
    <name type="scientific">Aliidiomarina maris</name>
    <dbReference type="NCBI Taxonomy" id="531312"/>
    <lineage>
        <taxon>Bacteria</taxon>
        <taxon>Pseudomonadati</taxon>
        <taxon>Pseudomonadota</taxon>
        <taxon>Gammaproteobacteria</taxon>
        <taxon>Alteromonadales</taxon>
        <taxon>Idiomarinaceae</taxon>
        <taxon>Aliidiomarina</taxon>
    </lineage>
</organism>
<keyword evidence="5" id="KW-1185">Reference proteome</keyword>
<feature type="transmembrane region" description="Helical" evidence="1">
    <location>
        <begin position="90"/>
        <end position="109"/>
    </location>
</feature>
<gene>
    <name evidence="2" type="ORF">B0I24_101312</name>
    <name evidence="3" type="ORF">CWE07_01500</name>
</gene>
<sequence length="129" mass="14779">MLMSKHVNAEEEQLRKEIAALSDIERQAFYAAVRRELKDPDTYAVLNWFLICGLHHFYLRRWLRGAVNLVVFVVAVVLIKTGFGVIGGPLLLGILAIELLALFRSQIIVQDANNKIYRRRLQQLHGEPV</sequence>
<dbReference type="OrthoDB" id="5768428at2"/>
<evidence type="ECO:0000313" key="4">
    <source>
        <dbReference type="Proteomes" id="UP000249203"/>
    </source>
</evidence>
<evidence type="ECO:0000313" key="3">
    <source>
        <dbReference type="EMBL" id="RUO28510.1"/>
    </source>
</evidence>
<comment type="caution">
    <text evidence="2">The sequence shown here is derived from an EMBL/GenBank/DDBJ whole genome shotgun (WGS) entry which is preliminary data.</text>
</comment>
<evidence type="ECO:0008006" key="6">
    <source>
        <dbReference type="Google" id="ProtNLM"/>
    </source>
</evidence>
<keyword evidence="1" id="KW-0812">Transmembrane</keyword>
<dbReference type="Proteomes" id="UP000249203">
    <property type="component" value="Unassembled WGS sequence"/>
</dbReference>
<evidence type="ECO:0000313" key="2">
    <source>
        <dbReference type="EMBL" id="RAK01688.1"/>
    </source>
</evidence>
<name>A0A327X691_9GAMM</name>
<proteinExistence type="predicted"/>
<dbReference type="Proteomes" id="UP000287865">
    <property type="component" value="Unassembled WGS sequence"/>
</dbReference>
<keyword evidence="1" id="KW-1133">Transmembrane helix</keyword>
<keyword evidence="1" id="KW-0472">Membrane</keyword>
<protein>
    <recommendedName>
        <fullName evidence="6">TM2 domain-containing protein</fullName>
    </recommendedName>
</protein>